<evidence type="ECO:0000313" key="3">
    <source>
        <dbReference type="EMBL" id="KIY93624.1"/>
    </source>
</evidence>
<dbReference type="InterPro" id="IPR050560">
    <property type="entry name" value="MYB_TF"/>
</dbReference>
<dbReference type="STRING" id="145388.A0A0D2LPF2"/>
<gene>
    <name evidence="3" type="ORF">MNEG_14337</name>
</gene>
<dbReference type="Proteomes" id="UP000054498">
    <property type="component" value="Unassembled WGS sequence"/>
</dbReference>
<dbReference type="PANTHER" id="PTHR45614">
    <property type="entry name" value="MYB PROTEIN-RELATED"/>
    <property type="match status" value="1"/>
</dbReference>
<dbReference type="RefSeq" id="XP_013892644.1">
    <property type="nucleotide sequence ID" value="XM_014037190.1"/>
</dbReference>
<dbReference type="SMART" id="SM00717">
    <property type="entry name" value="SANT"/>
    <property type="match status" value="1"/>
</dbReference>
<evidence type="ECO:0000313" key="4">
    <source>
        <dbReference type="Proteomes" id="UP000054498"/>
    </source>
</evidence>
<sequence length="119" mass="13341">MKDYGDELTKGPWTPEEDGQLLRWLNQLNPNVKKEPFSGEEDAIIMAAHTLLGNKWASISKLLVGRTDNSVKNHWNSTLKRRRGEYVRGAPLDVSELAGAIQVHLLHRGLEPGGRGWMA</sequence>
<dbReference type="KEGG" id="mng:MNEG_14337"/>
<dbReference type="GO" id="GO:0000978">
    <property type="term" value="F:RNA polymerase II cis-regulatory region sequence-specific DNA binding"/>
    <property type="evidence" value="ECO:0007669"/>
    <property type="project" value="TreeGrafter"/>
</dbReference>
<dbReference type="EMBL" id="KK104631">
    <property type="protein sequence ID" value="KIY93624.1"/>
    <property type="molecule type" value="Genomic_DNA"/>
</dbReference>
<dbReference type="PANTHER" id="PTHR45614:SF25">
    <property type="entry name" value="MYB PROTEIN"/>
    <property type="match status" value="1"/>
</dbReference>
<dbReference type="GeneID" id="25731889"/>
<dbReference type="PROSITE" id="PS51294">
    <property type="entry name" value="HTH_MYB"/>
    <property type="match status" value="1"/>
</dbReference>
<dbReference type="Pfam" id="PF00249">
    <property type="entry name" value="Myb_DNA-binding"/>
    <property type="match status" value="1"/>
</dbReference>
<evidence type="ECO:0000259" key="1">
    <source>
        <dbReference type="PROSITE" id="PS50090"/>
    </source>
</evidence>
<keyword evidence="4" id="KW-1185">Reference proteome</keyword>
<dbReference type="GO" id="GO:0000981">
    <property type="term" value="F:DNA-binding transcription factor activity, RNA polymerase II-specific"/>
    <property type="evidence" value="ECO:0007669"/>
    <property type="project" value="TreeGrafter"/>
</dbReference>
<dbReference type="InterPro" id="IPR001005">
    <property type="entry name" value="SANT/Myb"/>
</dbReference>
<evidence type="ECO:0000259" key="2">
    <source>
        <dbReference type="PROSITE" id="PS51294"/>
    </source>
</evidence>
<dbReference type="InterPro" id="IPR017930">
    <property type="entry name" value="Myb_dom"/>
</dbReference>
<feature type="domain" description="HTH myb-type" evidence="2">
    <location>
        <begin position="29"/>
        <end position="83"/>
    </location>
</feature>
<reference evidence="3 4" key="1">
    <citation type="journal article" date="2013" name="BMC Genomics">
        <title>Reconstruction of the lipid metabolism for the microalga Monoraphidium neglectum from its genome sequence reveals characteristics suitable for biofuel production.</title>
        <authorList>
            <person name="Bogen C."/>
            <person name="Al-Dilaimi A."/>
            <person name="Albersmeier A."/>
            <person name="Wichmann J."/>
            <person name="Grundmann M."/>
            <person name="Rupp O."/>
            <person name="Lauersen K.J."/>
            <person name="Blifernez-Klassen O."/>
            <person name="Kalinowski J."/>
            <person name="Goesmann A."/>
            <person name="Mussgnug J.H."/>
            <person name="Kruse O."/>
        </authorList>
    </citation>
    <scope>NUCLEOTIDE SEQUENCE [LARGE SCALE GENOMIC DNA]</scope>
    <source>
        <strain evidence="3 4">SAG 48.87</strain>
    </source>
</reference>
<dbReference type="OrthoDB" id="2143914at2759"/>
<feature type="domain" description="Myb-like" evidence="1">
    <location>
        <begin position="5"/>
        <end position="79"/>
    </location>
</feature>
<dbReference type="InterPro" id="IPR009057">
    <property type="entry name" value="Homeodomain-like_sf"/>
</dbReference>
<accession>A0A0D2LPF2</accession>
<dbReference type="SUPFAM" id="SSF46689">
    <property type="entry name" value="Homeodomain-like"/>
    <property type="match status" value="1"/>
</dbReference>
<dbReference type="CDD" id="cd00167">
    <property type="entry name" value="SANT"/>
    <property type="match status" value="1"/>
</dbReference>
<dbReference type="AlphaFoldDB" id="A0A0D2LPF2"/>
<dbReference type="Gene3D" id="1.10.10.60">
    <property type="entry name" value="Homeodomain-like"/>
    <property type="match status" value="1"/>
</dbReference>
<organism evidence="3 4">
    <name type="scientific">Monoraphidium neglectum</name>
    <dbReference type="NCBI Taxonomy" id="145388"/>
    <lineage>
        <taxon>Eukaryota</taxon>
        <taxon>Viridiplantae</taxon>
        <taxon>Chlorophyta</taxon>
        <taxon>core chlorophytes</taxon>
        <taxon>Chlorophyceae</taxon>
        <taxon>CS clade</taxon>
        <taxon>Sphaeropleales</taxon>
        <taxon>Selenastraceae</taxon>
        <taxon>Monoraphidium</taxon>
    </lineage>
</organism>
<name>A0A0D2LPF2_9CHLO</name>
<protein>
    <submittedName>
        <fullName evidence="3">Transcription factor MYB44</fullName>
    </submittedName>
</protein>
<dbReference type="GO" id="GO:0005634">
    <property type="term" value="C:nucleus"/>
    <property type="evidence" value="ECO:0007669"/>
    <property type="project" value="TreeGrafter"/>
</dbReference>
<proteinExistence type="predicted"/>
<dbReference type="PROSITE" id="PS50090">
    <property type="entry name" value="MYB_LIKE"/>
    <property type="match status" value="1"/>
</dbReference>